<dbReference type="FunFam" id="3.30.1130.10:FF:000003">
    <property type="entry name" value="7,8-dihydroneopterin aldolase"/>
    <property type="match status" value="1"/>
</dbReference>
<dbReference type="Pfam" id="PF02152">
    <property type="entry name" value="FolB"/>
    <property type="match status" value="1"/>
</dbReference>
<evidence type="ECO:0000256" key="2">
    <source>
        <dbReference type="ARBA" id="ARBA00005013"/>
    </source>
</evidence>
<dbReference type="Gene3D" id="3.30.1130.10">
    <property type="match status" value="1"/>
</dbReference>
<dbReference type="EMBL" id="AGCN01000039">
    <property type="protein sequence ID" value="EHN60334.1"/>
    <property type="molecule type" value="Genomic_DNA"/>
</dbReference>
<evidence type="ECO:0000256" key="5">
    <source>
        <dbReference type="ARBA" id="ARBA00023239"/>
    </source>
</evidence>
<dbReference type="GO" id="GO:0004150">
    <property type="term" value="F:dihydroneopterin aldolase activity"/>
    <property type="evidence" value="ECO:0007669"/>
    <property type="project" value="UniProtKB-UniRule"/>
</dbReference>
<dbReference type="EC" id="4.1.2.25" evidence="6"/>
<keyword evidence="9" id="KW-1185">Reference proteome</keyword>
<dbReference type="Proteomes" id="UP000003597">
    <property type="component" value="Unassembled WGS sequence"/>
</dbReference>
<proteinExistence type="inferred from homology"/>
<evidence type="ECO:0000313" key="9">
    <source>
        <dbReference type="Proteomes" id="UP000003597"/>
    </source>
</evidence>
<dbReference type="InterPro" id="IPR006157">
    <property type="entry name" value="FolB_dom"/>
</dbReference>
<evidence type="ECO:0000313" key="8">
    <source>
        <dbReference type="EMBL" id="EHN60334.1"/>
    </source>
</evidence>
<gene>
    <name evidence="8" type="ORF">HMPREF0557_02517</name>
</gene>
<dbReference type="SUPFAM" id="SSF55620">
    <property type="entry name" value="Tetrahydrobiopterin biosynthesis enzymes-like"/>
    <property type="match status" value="1"/>
</dbReference>
<dbReference type="InterPro" id="IPR006156">
    <property type="entry name" value="Dihydroneopterin_aldolase"/>
</dbReference>
<comment type="catalytic activity">
    <reaction evidence="1 6">
        <text>7,8-dihydroneopterin = 6-hydroxymethyl-7,8-dihydropterin + glycolaldehyde</text>
        <dbReference type="Rhea" id="RHEA:10540"/>
        <dbReference type="ChEBI" id="CHEBI:17001"/>
        <dbReference type="ChEBI" id="CHEBI:17071"/>
        <dbReference type="ChEBI" id="CHEBI:44841"/>
        <dbReference type="EC" id="4.1.2.25"/>
    </reaction>
</comment>
<comment type="pathway">
    <text evidence="2 6">Cofactor biosynthesis; tetrahydrofolate biosynthesis; 2-amino-4-hydroxy-6-hydroxymethyl-7,8-dihydropteridine diphosphate from 7,8-dihydroneopterin triphosphate: step 3/4.</text>
</comment>
<reference evidence="8 9" key="1">
    <citation type="submission" date="2011-08" db="EMBL/GenBank/DDBJ databases">
        <authorList>
            <person name="Weinstock G."/>
            <person name="Sodergren E."/>
            <person name="Clifton S."/>
            <person name="Fulton L."/>
            <person name="Fulton B."/>
            <person name="Courtney L."/>
            <person name="Fronick C."/>
            <person name="Harrison M."/>
            <person name="Strong C."/>
            <person name="Farmer C."/>
            <person name="Delahaunty K."/>
            <person name="Markovic C."/>
            <person name="Hall O."/>
            <person name="Minx P."/>
            <person name="Tomlinson C."/>
            <person name="Mitreva M."/>
            <person name="Hou S."/>
            <person name="Chen J."/>
            <person name="Wollam A."/>
            <person name="Pepin K.H."/>
            <person name="Johnson M."/>
            <person name="Bhonagiri V."/>
            <person name="Zhang X."/>
            <person name="Suruliraj S."/>
            <person name="Warren W."/>
            <person name="Chinwalla A."/>
            <person name="Mardis E.R."/>
            <person name="Wilson R.K."/>
        </authorList>
    </citation>
    <scope>NUCLEOTIDE SEQUENCE [LARGE SCALE GENOMIC DNA]</scope>
    <source>
        <strain evidence="8 9">ATCC 33091</strain>
    </source>
</reference>
<comment type="function">
    <text evidence="6">Catalyzes the conversion of 7,8-dihydroneopterin to 6-hydroxymethyl-7,8-dihydropterin.</text>
</comment>
<dbReference type="GO" id="GO:0046654">
    <property type="term" value="P:tetrahydrofolate biosynthetic process"/>
    <property type="evidence" value="ECO:0007669"/>
    <property type="project" value="UniProtKB-UniRule"/>
</dbReference>
<dbReference type="PANTHER" id="PTHR42844">
    <property type="entry name" value="DIHYDRONEOPTERIN ALDOLASE 1-RELATED"/>
    <property type="match status" value="1"/>
</dbReference>
<dbReference type="PANTHER" id="PTHR42844:SF1">
    <property type="entry name" value="DIHYDRONEOPTERIN ALDOLASE 1-RELATED"/>
    <property type="match status" value="1"/>
</dbReference>
<dbReference type="AlphaFoldDB" id="A0AB72Z646"/>
<evidence type="ECO:0000256" key="1">
    <source>
        <dbReference type="ARBA" id="ARBA00001353"/>
    </source>
</evidence>
<comment type="caution">
    <text evidence="8">The sequence shown here is derived from an EMBL/GenBank/DDBJ whole genome shotgun (WGS) entry which is preliminary data.</text>
</comment>
<name>A0AB72Z646_LISIO</name>
<protein>
    <recommendedName>
        <fullName evidence="6">7,8-dihydroneopterin aldolase</fullName>
        <ecNumber evidence="6">4.1.2.25</ecNumber>
    </recommendedName>
</protein>
<evidence type="ECO:0000256" key="4">
    <source>
        <dbReference type="ARBA" id="ARBA00022909"/>
    </source>
</evidence>
<accession>A0AB72Z646</accession>
<dbReference type="GO" id="GO:0046656">
    <property type="term" value="P:folic acid biosynthetic process"/>
    <property type="evidence" value="ECO:0007669"/>
    <property type="project" value="UniProtKB-UniRule"/>
</dbReference>
<dbReference type="CDD" id="cd00534">
    <property type="entry name" value="DHNA_DHNTPE"/>
    <property type="match status" value="1"/>
</dbReference>
<keyword evidence="4 6" id="KW-0289">Folate biosynthesis</keyword>
<sequence>MLWLDKIYLNELAFYGYHGVLQEETKLGQTFRVSLILGLSTKKAGQSDSVDDTVSYADVYETVKGIVEGTPFKLIEALAEKIASEVLTDYPLLEEITVKLIKPNPPIPGHYDSVAVEIKRKRSDLDG</sequence>
<dbReference type="NCBIfam" id="TIGR00525">
    <property type="entry name" value="folB"/>
    <property type="match status" value="1"/>
</dbReference>
<evidence type="ECO:0000256" key="6">
    <source>
        <dbReference type="RuleBase" id="RU362079"/>
    </source>
</evidence>
<keyword evidence="5 6" id="KW-0456">Lyase</keyword>
<dbReference type="InterPro" id="IPR043133">
    <property type="entry name" value="GTP-CH-I_C/QueF"/>
</dbReference>
<feature type="domain" description="Dihydroneopterin aldolase/epimerase" evidence="7">
    <location>
        <begin position="7"/>
        <end position="120"/>
    </location>
</feature>
<organism evidence="8 9">
    <name type="scientific">Listeria innocua ATCC 33091</name>
    <dbReference type="NCBI Taxonomy" id="1002366"/>
    <lineage>
        <taxon>Bacteria</taxon>
        <taxon>Bacillati</taxon>
        <taxon>Bacillota</taxon>
        <taxon>Bacilli</taxon>
        <taxon>Bacillales</taxon>
        <taxon>Listeriaceae</taxon>
        <taxon>Listeria</taxon>
    </lineage>
</organism>
<dbReference type="NCBIfam" id="TIGR00526">
    <property type="entry name" value="folB_dom"/>
    <property type="match status" value="1"/>
</dbReference>
<dbReference type="SMART" id="SM00905">
    <property type="entry name" value="FolB"/>
    <property type="match status" value="1"/>
</dbReference>
<evidence type="ECO:0000256" key="3">
    <source>
        <dbReference type="ARBA" id="ARBA00005708"/>
    </source>
</evidence>
<dbReference type="GO" id="GO:0005737">
    <property type="term" value="C:cytoplasm"/>
    <property type="evidence" value="ECO:0007669"/>
    <property type="project" value="TreeGrafter"/>
</dbReference>
<comment type="similarity">
    <text evidence="3 6">Belongs to the DHNA family.</text>
</comment>
<evidence type="ECO:0000259" key="7">
    <source>
        <dbReference type="SMART" id="SM00905"/>
    </source>
</evidence>